<protein>
    <submittedName>
        <fullName evidence="6">Bifunctional heparan sulfate N-deacetylase/N-sulfotransferase 3</fullName>
    </submittedName>
</protein>
<dbReference type="PANTHER" id="PTHR10605">
    <property type="entry name" value="HEPARAN SULFATE SULFOTRANSFERASE"/>
    <property type="match status" value="1"/>
</dbReference>
<organism evidence="6 7">
    <name type="scientific">Acropora cervicornis</name>
    <name type="common">Staghorn coral</name>
    <dbReference type="NCBI Taxonomy" id="6130"/>
    <lineage>
        <taxon>Eukaryota</taxon>
        <taxon>Metazoa</taxon>
        <taxon>Cnidaria</taxon>
        <taxon>Anthozoa</taxon>
        <taxon>Hexacorallia</taxon>
        <taxon>Scleractinia</taxon>
        <taxon>Astrocoeniina</taxon>
        <taxon>Acroporidae</taxon>
        <taxon>Acropora</taxon>
    </lineage>
</organism>
<feature type="binding site" evidence="3">
    <location>
        <position position="87"/>
    </location>
    <ligand>
        <name>3'-phosphoadenylyl sulfate</name>
        <dbReference type="ChEBI" id="CHEBI:58339"/>
    </ligand>
</feature>
<comment type="caution">
    <text evidence="6">The sequence shown here is derived from an EMBL/GenBank/DDBJ whole genome shotgun (WGS) entry which is preliminary data.</text>
</comment>
<sequence>MHPDILSSEPSVTTYEEVQFFNGHNYNRGLDWYMDFFRDLSNFTNTIQFEKSANYFDSNVTPLRVHALLPNTKIIAILIEPAKRAYSWYQHMKSHGVSAAQIPFFKVLKSVNSTGSKDVKALGQRCLLPGLYVQHLQRWLTYFSPSQILIIDGDRLRTHPADVMFAVQRFLGVNKQPGNKVELIPHILSLRFDKRKGFYCQVTSQGGSQCLGKGKGRHYDPLDSRSQQFLEGYYKTPNKELAELLQLFKQPLPSWLKQKR</sequence>
<feature type="disulfide bond" evidence="4">
    <location>
        <begin position="200"/>
        <end position="210"/>
    </location>
</feature>
<reference evidence="6" key="2">
    <citation type="journal article" date="2023" name="Science">
        <title>Genomic signatures of disease resistance in endangered staghorn corals.</title>
        <authorList>
            <person name="Vollmer S.V."/>
            <person name="Selwyn J.D."/>
            <person name="Despard B.A."/>
            <person name="Roesel C.L."/>
        </authorList>
    </citation>
    <scope>NUCLEOTIDE SEQUENCE</scope>
    <source>
        <strain evidence="6">K2</strain>
    </source>
</reference>
<dbReference type="AlphaFoldDB" id="A0AAD9V3V0"/>
<dbReference type="Gene3D" id="3.40.50.300">
    <property type="entry name" value="P-loop containing nucleotide triphosphate hydrolases"/>
    <property type="match status" value="1"/>
</dbReference>
<evidence type="ECO:0000256" key="3">
    <source>
        <dbReference type="PIRSR" id="PIRSR637359-2"/>
    </source>
</evidence>
<feature type="binding site" evidence="3">
    <location>
        <position position="199"/>
    </location>
    <ligand>
        <name>3'-phosphoadenylyl sulfate</name>
        <dbReference type="ChEBI" id="CHEBI:58339"/>
    </ligand>
</feature>
<dbReference type="Pfam" id="PF00685">
    <property type="entry name" value="Sulfotransfer_1"/>
    <property type="match status" value="1"/>
</dbReference>
<accession>A0AAD9V3V0</accession>
<keyword evidence="2" id="KW-0325">Glycoprotein</keyword>
<evidence type="ECO:0000313" key="7">
    <source>
        <dbReference type="Proteomes" id="UP001249851"/>
    </source>
</evidence>
<evidence type="ECO:0000259" key="5">
    <source>
        <dbReference type="Pfam" id="PF00685"/>
    </source>
</evidence>
<dbReference type="GO" id="GO:0005794">
    <property type="term" value="C:Golgi apparatus"/>
    <property type="evidence" value="ECO:0007669"/>
    <property type="project" value="TreeGrafter"/>
</dbReference>
<keyword evidence="7" id="KW-1185">Reference proteome</keyword>
<dbReference type="GO" id="GO:0019213">
    <property type="term" value="F:deacetylase activity"/>
    <property type="evidence" value="ECO:0007669"/>
    <property type="project" value="TreeGrafter"/>
</dbReference>
<keyword evidence="1" id="KW-0808">Transferase</keyword>
<dbReference type="InterPro" id="IPR027417">
    <property type="entry name" value="P-loop_NTPase"/>
</dbReference>
<reference evidence="6" key="1">
    <citation type="journal article" date="2023" name="G3 (Bethesda)">
        <title>Whole genome assembly and annotation of the endangered Caribbean coral Acropora cervicornis.</title>
        <authorList>
            <person name="Selwyn J.D."/>
            <person name="Vollmer S.V."/>
        </authorList>
    </citation>
    <scope>NUCLEOTIDE SEQUENCE</scope>
    <source>
        <strain evidence="6">K2</strain>
    </source>
</reference>
<evidence type="ECO:0000313" key="6">
    <source>
        <dbReference type="EMBL" id="KAK2560253.1"/>
    </source>
</evidence>
<evidence type="ECO:0000256" key="4">
    <source>
        <dbReference type="PIRSR" id="PIRSR637359-3"/>
    </source>
</evidence>
<feature type="domain" description="Sulfotransferase" evidence="5">
    <location>
        <begin position="9"/>
        <end position="215"/>
    </location>
</feature>
<dbReference type="GO" id="GO:0015016">
    <property type="term" value="F:heparan sulfate N-sulfotransferase activity"/>
    <property type="evidence" value="ECO:0007669"/>
    <property type="project" value="TreeGrafter"/>
</dbReference>
<gene>
    <name evidence="6" type="ORF">P5673_017239</name>
</gene>
<evidence type="ECO:0000256" key="2">
    <source>
        <dbReference type="ARBA" id="ARBA00023180"/>
    </source>
</evidence>
<dbReference type="InterPro" id="IPR000863">
    <property type="entry name" value="Sulfotransferase_dom"/>
</dbReference>
<dbReference type="SUPFAM" id="SSF52540">
    <property type="entry name" value="P-loop containing nucleoside triphosphate hydrolases"/>
    <property type="match status" value="1"/>
</dbReference>
<dbReference type="Proteomes" id="UP001249851">
    <property type="component" value="Unassembled WGS sequence"/>
</dbReference>
<dbReference type="InterPro" id="IPR037359">
    <property type="entry name" value="NST/OST"/>
</dbReference>
<dbReference type="PANTHER" id="PTHR10605:SF56">
    <property type="entry name" value="BIFUNCTIONAL HEPARAN SULFATE N-DEACETYLASE_N-SULFOTRANSFERASE"/>
    <property type="match status" value="1"/>
</dbReference>
<dbReference type="EMBL" id="JARQWQ010000037">
    <property type="protein sequence ID" value="KAK2560253.1"/>
    <property type="molecule type" value="Genomic_DNA"/>
</dbReference>
<proteinExistence type="predicted"/>
<feature type="binding site" evidence="3">
    <location>
        <begin position="215"/>
        <end position="219"/>
    </location>
    <ligand>
        <name>3'-phosphoadenylyl sulfate</name>
        <dbReference type="ChEBI" id="CHEBI:58339"/>
    </ligand>
</feature>
<name>A0AAD9V3V0_ACRCE</name>
<keyword evidence="4" id="KW-1015">Disulfide bond</keyword>
<evidence type="ECO:0000256" key="1">
    <source>
        <dbReference type="ARBA" id="ARBA00022679"/>
    </source>
</evidence>